<protein>
    <submittedName>
        <fullName evidence="1">Uncharacterized protein</fullName>
    </submittedName>
</protein>
<accession>A0ABU4MB36</accession>
<dbReference type="Proteomes" id="UP001272987">
    <property type="component" value="Unassembled WGS sequence"/>
</dbReference>
<sequence length="99" mass="10299">MISIPDPAAGTLAAALKLRTDASQILGVDVDLVLGPVVGTEGAAARQARMDAFADMVDTGFIWPQQINSRGRAVAEQLRELDELELAAGLIDLDLGAVA</sequence>
<gene>
    <name evidence="1" type="ORF">PV666_46875</name>
</gene>
<keyword evidence="2" id="KW-1185">Reference proteome</keyword>
<name>A0ABU4MB36_9ACTN</name>
<reference evidence="1 2" key="1">
    <citation type="journal article" date="2023" name="Microb. Genom.">
        <title>Mesoterricola silvestris gen. nov., sp. nov., Mesoterricola sediminis sp. nov., Geothrix oryzae sp. nov., Geothrix edaphica sp. nov., Geothrix rubra sp. nov., and Geothrix limicola sp. nov., six novel members of Acidobacteriota isolated from soils.</title>
        <authorList>
            <person name="Weisberg A.J."/>
            <person name="Pearce E."/>
            <person name="Kramer C.G."/>
            <person name="Chang J.H."/>
            <person name="Clarke C.R."/>
        </authorList>
    </citation>
    <scope>NUCLEOTIDE SEQUENCE [LARGE SCALE GENOMIC DNA]</scope>
    <source>
        <strain evidence="1 2">NB05-1H</strain>
    </source>
</reference>
<comment type="caution">
    <text evidence="1">The sequence shown here is derived from an EMBL/GenBank/DDBJ whole genome shotgun (WGS) entry which is preliminary data.</text>
</comment>
<dbReference type="EMBL" id="JARAWP010000046">
    <property type="protein sequence ID" value="MDX3025339.1"/>
    <property type="molecule type" value="Genomic_DNA"/>
</dbReference>
<dbReference type="RefSeq" id="WP_319044847.1">
    <property type="nucleotide sequence ID" value="NZ_CP122370.1"/>
</dbReference>
<proteinExistence type="predicted"/>
<organism evidence="1 2">
    <name type="scientific">Streptomyces acidiscabies</name>
    <dbReference type="NCBI Taxonomy" id="42234"/>
    <lineage>
        <taxon>Bacteria</taxon>
        <taxon>Bacillati</taxon>
        <taxon>Actinomycetota</taxon>
        <taxon>Actinomycetes</taxon>
        <taxon>Kitasatosporales</taxon>
        <taxon>Streptomycetaceae</taxon>
        <taxon>Streptomyces</taxon>
    </lineage>
</organism>
<evidence type="ECO:0000313" key="2">
    <source>
        <dbReference type="Proteomes" id="UP001272987"/>
    </source>
</evidence>
<evidence type="ECO:0000313" key="1">
    <source>
        <dbReference type="EMBL" id="MDX3025339.1"/>
    </source>
</evidence>